<dbReference type="EMBL" id="CP159279">
    <property type="protein sequence ID" value="XCH10058.1"/>
    <property type="molecule type" value="Genomic_DNA"/>
</dbReference>
<dbReference type="Pfam" id="PF02627">
    <property type="entry name" value="CMD"/>
    <property type="match status" value="1"/>
</dbReference>
<dbReference type="InterPro" id="IPR003779">
    <property type="entry name" value="CMD-like"/>
</dbReference>
<dbReference type="GO" id="GO:0051920">
    <property type="term" value="F:peroxiredoxin activity"/>
    <property type="evidence" value="ECO:0007669"/>
    <property type="project" value="InterPro"/>
</dbReference>
<dbReference type="NCBIfam" id="TIGR00778">
    <property type="entry name" value="ahpD_dom"/>
    <property type="match status" value="1"/>
</dbReference>
<dbReference type="PANTHER" id="PTHR33930">
    <property type="entry name" value="ALKYL HYDROPEROXIDE REDUCTASE AHPD"/>
    <property type="match status" value="1"/>
</dbReference>
<proteinExistence type="predicted"/>
<evidence type="ECO:0000313" key="2">
    <source>
        <dbReference type="EMBL" id="XCH10058.1"/>
    </source>
</evidence>
<name>A0AAU8EMX7_9MICC</name>
<dbReference type="InterPro" id="IPR029032">
    <property type="entry name" value="AhpD-like"/>
</dbReference>
<dbReference type="InterPro" id="IPR004675">
    <property type="entry name" value="AhpD_core"/>
</dbReference>
<dbReference type="Gene3D" id="1.20.1290.10">
    <property type="entry name" value="AhpD-like"/>
    <property type="match status" value="1"/>
</dbReference>
<gene>
    <name evidence="2" type="ORF">ABRP34_14565</name>
</gene>
<evidence type="ECO:0000259" key="1">
    <source>
        <dbReference type="Pfam" id="PF02627"/>
    </source>
</evidence>
<reference evidence="2" key="1">
    <citation type="submission" date="2024-06" db="EMBL/GenBank/DDBJ databases">
        <title>Biodegradation of dimethachlon by Arthrobacter sp. K5: mechanistic insights and ecological implications.</title>
        <authorList>
            <person name="Hu S."/>
            <person name="Lu P."/>
        </authorList>
    </citation>
    <scope>NUCLEOTIDE SEQUENCE</scope>
    <source>
        <strain evidence="2">K5</strain>
    </source>
</reference>
<organism evidence="2">
    <name type="scientific">Arthrobacter sp. K5</name>
    <dbReference type="NCBI Taxonomy" id="2839623"/>
    <lineage>
        <taxon>Bacteria</taxon>
        <taxon>Bacillati</taxon>
        <taxon>Actinomycetota</taxon>
        <taxon>Actinomycetes</taxon>
        <taxon>Micrococcales</taxon>
        <taxon>Micrococcaceae</taxon>
        <taxon>Arthrobacter</taxon>
    </lineage>
</organism>
<protein>
    <submittedName>
        <fullName evidence="2">Carboxymuconolactone decarboxylase family protein</fullName>
    </submittedName>
</protein>
<dbReference type="SUPFAM" id="SSF69118">
    <property type="entry name" value="AhpD-like"/>
    <property type="match status" value="1"/>
</dbReference>
<feature type="domain" description="Carboxymuconolactone decarboxylase-like" evidence="1">
    <location>
        <begin position="20"/>
        <end position="101"/>
    </location>
</feature>
<dbReference type="PANTHER" id="PTHR33930:SF2">
    <property type="entry name" value="BLR3452 PROTEIN"/>
    <property type="match status" value="1"/>
</dbReference>
<accession>A0AAU8EMX7</accession>
<sequence length="125" mass="13219">MGYHEHTDHRYLRNLRNAAPDAVKSFLAFDQEVLNGAGKVISRKNTELMAVAVALTTQCAYCIEAHVKAAKAEGATEEELAETVMIASLLRAGGSFAHGFMAMKFFEGAPDAAAAAHTHAAAGVS</sequence>
<dbReference type="RefSeq" id="WP_353710731.1">
    <property type="nucleotide sequence ID" value="NZ_CP159279.1"/>
</dbReference>
<dbReference type="AlphaFoldDB" id="A0AAU8EMX7"/>